<evidence type="ECO:0000256" key="13">
    <source>
        <dbReference type="ARBA" id="ARBA00023004"/>
    </source>
</evidence>
<dbReference type="GO" id="GO:0008177">
    <property type="term" value="F:succinate dehydrogenase (quinone) activity"/>
    <property type="evidence" value="ECO:0007669"/>
    <property type="project" value="UniProtKB-EC"/>
</dbReference>
<keyword evidence="9 18" id="KW-0479">Metal-binding</keyword>
<keyword evidence="12" id="KW-0560">Oxidoreductase</keyword>
<dbReference type="InterPro" id="IPR012675">
    <property type="entry name" value="Beta-grasp_dom_sf"/>
</dbReference>
<evidence type="ECO:0000313" key="22">
    <source>
        <dbReference type="WBParaSite" id="Gr19_v10_g7579.t1"/>
    </source>
</evidence>
<evidence type="ECO:0000256" key="7">
    <source>
        <dbReference type="ARBA" id="ARBA00022532"/>
    </source>
</evidence>
<evidence type="ECO:0000256" key="15">
    <source>
        <dbReference type="ARBA" id="ARBA00023128"/>
    </source>
</evidence>
<keyword evidence="11" id="KW-0809">Transit peptide</keyword>
<name>A0A914I7B7_GLORO</name>
<dbReference type="Pfam" id="PF13085">
    <property type="entry name" value="Fer2_3"/>
    <property type="match status" value="1"/>
</dbReference>
<dbReference type="Proteomes" id="UP000887572">
    <property type="component" value="Unplaced"/>
</dbReference>
<keyword evidence="21" id="KW-1185">Reference proteome</keyword>
<organism evidence="21 22">
    <name type="scientific">Globodera rostochiensis</name>
    <name type="common">Golden nematode worm</name>
    <name type="synonym">Heterodera rostochiensis</name>
    <dbReference type="NCBI Taxonomy" id="31243"/>
    <lineage>
        <taxon>Eukaryota</taxon>
        <taxon>Metazoa</taxon>
        <taxon>Ecdysozoa</taxon>
        <taxon>Nematoda</taxon>
        <taxon>Chromadorea</taxon>
        <taxon>Rhabditida</taxon>
        <taxon>Tylenchina</taxon>
        <taxon>Tylenchomorpha</taxon>
        <taxon>Tylenchoidea</taxon>
        <taxon>Heteroderidae</taxon>
        <taxon>Heteroderinae</taxon>
        <taxon>Globodera</taxon>
    </lineage>
</organism>
<keyword evidence="15 18" id="KW-0496">Mitochondrion</keyword>
<evidence type="ECO:0000256" key="16">
    <source>
        <dbReference type="ARBA" id="ARBA00023136"/>
    </source>
</evidence>
<proteinExistence type="inferred from homology"/>
<dbReference type="PROSITE" id="PS51379">
    <property type="entry name" value="4FE4S_FER_2"/>
    <property type="match status" value="1"/>
</dbReference>
<dbReference type="AlphaFoldDB" id="A0A914I7B7"/>
<comment type="similarity">
    <text evidence="3 18">Belongs to the succinate dehydrogenase/fumarate reductase iron-sulfur protein family.</text>
</comment>
<dbReference type="SUPFAM" id="SSF46548">
    <property type="entry name" value="alpha-helical ferredoxin"/>
    <property type="match status" value="1"/>
</dbReference>
<evidence type="ECO:0000259" key="20">
    <source>
        <dbReference type="PROSITE" id="PS51379"/>
    </source>
</evidence>
<dbReference type="InterPro" id="IPR017896">
    <property type="entry name" value="4Fe4S_Fe-S-bd"/>
</dbReference>
<dbReference type="InterPro" id="IPR055119">
    <property type="entry name" value="Mig18_Fn1"/>
</dbReference>
<evidence type="ECO:0000256" key="14">
    <source>
        <dbReference type="ARBA" id="ARBA00023014"/>
    </source>
</evidence>
<dbReference type="GO" id="GO:0006099">
    <property type="term" value="P:tricarboxylic acid cycle"/>
    <property type="evidence" value="ECO:0007669"/>
    <property type="project" value="UniProtKB-KW"/>
</dbReference>
<dbReference type="Gene3D" id="1.10.1060.10">
    <property type="entry name" value="Alpha-helical ferredoxin"/>
    <property type="match status" value="1"/>
</dbReference>
<dbReference type="InterPro" id="IPR050573">
    <property type="entry name" value="SDH/FRD_Iron-Sulfur"/>
</dbReference>
<reference evidence="22" key="1">
    <citation type="submission" date="2022-11" db="UniProtKB">
        <authorList>
            <consortium name="WormBaseParasite"/>
        </authorList>
    </citation>
    <scope>IDENTIFICATION</scope>
</reference>
<feature type="domain" description="4Fe-4S ferredoxin-type" evidence="20">
    <location>
        <begin position="194"/>
        <end position="224"/>
    </location>
</feature>
<evidence type="ECO:0000256" key="3">
    <source>
        <dbReference type="ARBA" id="ARBA00009433"/>
    </source>
</evidence>
<evidence type="ECO:0000256" key="1">
    <source>
        <dbReference type="ARBA" id="ARBA00004443"/>
    </source>
</evidence>
<keyword evidence="14 18" id="KW-0411">Iron-sulfur</keyword>
<evidence type="ECO:0000256" key="8">
    <source>
        <dbReference type="ARBA" id="ARBA00022714"/>
    </source>
</evidence>
<evidence type="ECO:0000256" key="5">
    <source>
        <dbReference type="ARBA" id="ARBA00016766"/>
    </source>
</evidence>
<evidence type="ECO:0000256" key="18">
    <source>
        <dbReference type="RuleBase" id="RU361237"/>
    </source>
</evidence>
<keyword evidence="16" id="KW-0472">Membrane</keyword>
<keyword evidence="10 18" id="KW-0999">Mitochondrion inner membrane</keyword>
<dbReference type="PROSITE" id="PS00198">
    <property type="entry name" value="4FE4S_FER_1"/>
    <property type="match status" value="1"/>
</dbReference>
<evidence type="ECO:0000259" key="19">
    <source>
        <dbReference type="PROSITE" id="PS51085"/>
    </source>
</evidence>
<keyword evidence="8 18" id="KW-0001">2Fe-2S</keyword>
<feature type="domain" description="2Fe-2S ferredoxin-type" evidence="19">
    <location>
        <begin position="58"/>
        <end position="151"/>
    </location>
</feature>
<keyword evidence="7" id="KW-0816">Tricarboxylic acid cycle</keyword>
<dbReference type="GO" id="GO:0046872">
    <property type="term" value="F:metal ion binding"/>
    <property type="evidence" value="ECO:0007669"/>
    <property type="project" value="UniProtKB-KW"/>
</dbReference>
<evidence type="ECO:0000256" key="9">
    <source>
        <dbReference type="ARBA" id="ARBA00022723"/>
    </source>
</evidence>
<dbReference type="GO" id="GO:0022904">
    <property type="term" value="P:respiratory electron transport chain"/>
    <property type="evidence" value="ECO:0007669"/>
    <property type="project" value="TreeGrafter"/>
</dbReference>
<keyword evidence="6 18" id="KW-0004">4Fe-4S</keyword>
<dbReference type="InterPro" id="IPR036010">
    <property type="entry name" value="2Fe-2S_ferredoxin-like_sf"/>
</dbReference>
<dbReference type="InterPro" id="IPR001041">
    <property type="entry name" value="2Fe-2S_ferredoxin-type"/>
</dbReference>
<dbReference type="EC" id="1.3.5.1" evidence="4 18"/>
<dbReference type="InterPro" id="IPR006058">
    <property type="entry name" value="2Fe2S_fd_BS"/>
</dbReference>
<dbReference type="SUPFAM" id="SSF54292">
    <property type="entry name" value="2Fe-2S ferredoxin-like"/>
    <property type="match status" value="1"/>
</dbReference>
<evidence type="ECO:0000256" key="11">
    <source>
        <dbReference type="ARBA" id="ARBA00022946"/>
    </source>
</evidence>
<evidence type="ECO:0000256" key="2">
    <source>
        <dbReference type="ARBA" id="ARBA00004788"/>
    </source>
</evidence>
<dbReference type="FunFam" id="3.10.20.30:FF:000007">
    <property type="entry name" value="Succinate dehydrogenase [ubiquinone] iron-sulfur subunit, mitochondrial"/>
    <property type="match status" value="1"/>
</dbReference>
<dbReference type="NCBIfam" id="TIGR00384">
    <property type="entry name" value="dhsB"/>
    <property type="match status" value="1"/>
</dbReference>
<dbReference type="InterPro" id="IPR017900">
    <property type="entry name" value="4Fe4S_Fe_S_CS"/>
</dbReference>
<accession>A0A914I7B7</accession>
<dbReference type="GO" id="GO:0051538">
    <property type="term" value="F:3 iron, 4 sulfur cluster binding"/>
    <property type="evidence" value="ECO:0007669"/>
    <property type="project" value="UniProtKB-KW"/>
</dbReference>
<dbReference type="GO" id="GO:0009055">
    <property type="term" value="F:electron transfer activity"/>
    <property type="evidence" value="ECO:0007669"/>
    <property type="project" value="InterPro"/>
</dbReference>
<dbReference type="GO" id="GO:0005743">
    <property type="term" value="C:mitochondrial inner membrane"/>
    <property type="evidence" value="ECO:0007669"/>
    <property type="project" value="UniProtKB-SubCell"/>
</dbReference>
<evidence type="ECO:0000256" key="12">
    <source>
        <dbReference type="ARBA" id="ARBA00023002"/>
    </source>
</evidence>
<dbReference type="PANTHER" id="PTHR11921">
    <property type="entry name" value="SUCCINATE DEHYDROGENASE IRON-SULFUR PROTEIN"/>
    <property type="match status" value="1"/>
</dbReference>
<dbReference type="Pfam" id="PF13534">
    <property type="entry name" value="Fer4_17"/>
    <property type="match status" value="1"/>
</dbReference>
<dbReference type="WBParaSite" id="Gr19_v10_g7579.t1">
    <property type="protein sequence ID" value="Gr19_v10_g7579.t1"/>
    <property type="gene ID" value="Gr19_v10_g7579"/>
</dbReference>
<comment type="cofactor">
    <cofactor evidence="18">
        <name>[2Fe-2S] cluster</name>
        <dbReference type="ChEBI" id="CHEBI:190135"/>
    </cofactor>
    <text evidence="18">Binds 1 [2Fe-2S] cluster.</text>
</comment>
<keyword evidence="13 18" id="KW-0408">Iron</keyword>
<dbReference type="InterPro" id="IPR004489">
    <property type="entry name" value="Succ_DH/fum_Rdtase_Fe-S"/>
</dbReference>
<sequence length="674" mass="75856">MFIRRIVKQNNVLISEDFDGTLLDSPKIVMLFSKIPPSFCTVLRAASTSSPARGPNVKTFEIYRYDPEKPEQKPFLQKYDVDLTQCGTMVLDALIKIKNEMDPTLTFRRSCREGICGSCAMNIGGENTLACICNINKDTKYSTKIYPLPHMYVVKDLVPDMTLFYEQYASVQPWLQKNRPTELGKIENFQSQAERDKLDGLYECILCACCSTSCPSYWWNSDKYLGPAALLQSYRWIVDSRDDKAKERLARLTDPFSVFKCHTILNCTKTCPKHLNPAKAIGEIKKLLTGIDTKPEPKQASNKNICSVRAVKDAQQLEGESKIVEEKRRCWGNQNGEEKARWYSEGEQIESGTFVYECRDTKVVPVGCLDESGRQIGLKEIFVSKGLLMQCSLSRWGSEVQLKTIGCVLEGKQNKSVVPVGKNWAEKESQTWWECAVEGTAVRARLGGCLDLETLSRLRIGESIDRGRTTFECQSKGADVVKMVAVGCVSSGGEHQRIGQQWQDGDFLFYCKRTAAGACEKSCVGCVLQGRRLYDGDRLQQKRTVFQCEIRPKRHALSPVACVSESGVERVIDCKWNDQSKDGTYRLKRHCVLREGRADIDTLGCVFEKDGVSRLTLKAGTFTIWREAMNISPLGVSCRRALVDGDEWPLLETFSASEVADRTNGLTEDIDPRI</sequence>
<comment type="cofactor">
    <cofactor evidence="18">
        <name>[4Fe-4S] cluster</name>
        <dbReference type="ChEBI" id="CHEBI:49883"/>
    </cofactor>
    <text evidence="18">Binds 1 [4Fe-4S] cluster.</text>
</comment>
<dbReference type="PROSITE" id="PS51085">
    <property type="entry name" value="2FE2S_FER_2"/>
    <property type="match status" value="1"/>
</dbReference>
<dbReference type="InterPro" id="IPR025192">
    <property type="entry name" value="Succ_DH/fum_Rdtase_N"/>
</dbReference>
<dbReference type="Gene3D" id="3.10.20.30">
    <property type="match status" value="1"/>
</dbReference>
<keyword evidence="17 18" id="KW-0003">3Fe-4S</keyword>
<evidence type="ECO:0000256" key="6">
    <source>
        <dbReference type="ARBA" id="ARBA00022485"/>
    </source>
</evidence>
<comment type="pathway">
    <text evidence="2 18">Carbohydrate metabolism; tricarboxylic acid cycle; fumarate from succinate (eukaryal route): step 1/1.</text>
</comment>
<dbReference type="GO" id="GO:0051537">
    <property type="term" value="F:2 iron, 2 sulfur cluster binding"/>
    <property type="evidence" value="ECO:0007669"/>
    <property type="project" value="UniProtKB-KW"/>
</dbReference>
<dbReference type="PANTHER" id="PTHR11921:SF29">
    <property type="entry name" value="SUCCINATE DEHYDROGENASE [UBIQUINONE] IRON-SULFUR SUBUNIT, MITOCHONDRIAL"/>
    <property type="match status" value="1"/>
</dbReference>
<dbReference type="GO" id="GO:0051539">
    <property type="term" value="F:4 iron, 4 sulfur cluster binding"/>
    <property type="evidence" value="ECO:0007669"/>
    <property type="project" value="UniProtKB-KW"/>
</dbReference>
<evidence type="ECO:0000256" key="10">
    <source>
        <dbReference type="ARBA" id="ARBA00022792"/>
    </source>
</evidence>
<dbReference type="NCBIfam" id="NF004616">
    <property type="entry name" value="PRK05950.1"/>
    <property type="match status" value="1"/>
</dbReference>
<dbReference type="PROSITE" id="PS00197">
    <property type="entry name" value="2FE2S_FER_1"/>
    <property type="match status" value="1"/>
</dbReference>
<dbReference type="FunFam" id="1.10.1060.10:FF:000029">
    <property type="entry name" value="Succinate dehydrogenase [ubiquinone] iron-sulfur subunit, mitochondrial"/>
    <property type="match status" value="1"/>
</dbReference>
<dbReference type="InterPro" id="IPR009051">
    <property type="entry name" value="Helical_ferredxn"/>
</dbReference>
<dbReference type="Pfam" id="PF23003">
    <property type="entry name" value="Fn1_2"/>
    <property type="match status" value="3"/>
</dbReference>
<evidence type="ECO:0000256" key="17">
    <source>
        <dbReference type="ARBA" id="ARBA00023291"/>
    </source>
</evidence>
<comment type="function">
    <text evidence="18">Iron-sulfur protein (IP) subunit of succinate dehydrogenase (SDH) that is involved in complex II of the mitochondrial electron transport chain and is responsible for transferring electrons from succinate to ubiquinone (coenzyme Q).</text>
</comment>
<protein>
    <recommendedName>
        <fullName evidence="5 18">Succinate dehydrogenase [ubiquinone] iron-sulfur subunit, mitochondrial</fullName>
        <ecNumber evidence="4 18">1.3.5.1</ecNumber>
    </recommendedName>
</protein>
<evidence type="ECO:0000313" key="21">
    <source>
        <dbReference type="Proteomes" id="UP000887572"/>
    </source>
</evidence>
<comment type="subcellular location">
    <subcellularLocation>
        <location evidence="1 18">Mitochondrion inner membrane</location>
        <topology evidence="1 18">Peripheral membrane protein</topology>
        <orientation evidence="1 18">Matrix side</orientation>
    </subcellularLocation>
</comment>
<comment type="cofactor">
    <cofactor evidence="18">
        <name>[3Fe-4S] cluster</name>
        <dbReference type="ChEBI" id="CHEBI:21137"/>
    </cofactor>
    <text evidence="18">Binds 1 [3Fe-4S] cluster.</text>
</comment>
<comment type="catalytic activity">
    <reaction evidence="18">
        <text>a quinone + succinate = fumarate + a quinol</text>
        <dbReference type="Rhea" id="RHEA:40523"/>
        <dbReference type="ChEBI" id="CHEBI:24646"/>
        <dbReference type="ChEBI" id="CHEBI:29806"/>
        <dbReference type="ChEBI" id="CHEBI:30031"/>
        <dbReference type="ChEBI" id="CHEBI:132124"/>
    </reaction>
</comment>
<evidence type="ECO:0000256" key="4">
    <source>
        <dbReference type="ARBA" id="ARBA00012792"/>
    </source>
</evidence>